<feature type="compositionally biased region" description="Basic and acidic residues" evidence="1">
    <location>
        <begin position="75"/>
        <end position="84"/>
    </location>
</feature>
<evidence type="ECO:0000313" key="3">
    <source>
        <dbReference type="Proteomes" id="UP000240760"/>
    </source>
</evidence>
<gene>
    <name evidence="2" type="ORF">M440DRAFT_1396689</name>
</gene>
<dbReference type="EMBL" id="KZ679126">
    <property type="protein sequence ID" value="PTB81536.1"/>
    <property type="molecule type" value="Genomic_DNA"/>
</dbReference>
<proteinExistence type="predicted"/>
<protein>
    <submittedName>
        <fullName evidence="2">Uncharacterized protein</fullName>
    </submittedName>
</protein>
<name>A0A2T4CJ02_TRILO</name>
<dbReference type="Proteomes" id="UP000240760">
    <property type="component" value="Unassembled WGS sequence"/>
</dbReference>
<keyword evidence="3" id="KW-1185">Reference proteome</keyword>
<evidence type="ECO:0000313" key="2">
    <source>
        <dbReference type="EMBL" id="PTB81536.1"/>
    </source>
</evidence>
<reference evidence="2 3" key="1">
    <citation type="submission" date="2016-07" db="EMBL/GenBank/DDBJ databases">
        <title>Multiple horizontal gene transfer events from other fungi enriched the ability of initially mycotrophic Trichoderma (Ascomycota) to feed on dead plant biomass.</title>
        <authorList>
            <consortium name="DOE Joint Genome Institute"/>
            <person name="Aerts A."/>
            <person name="Atanasova L."/>
            <person name="Chenthamara K."/>
            <person name="Zhang J."/>
            <person name="Grujic M."/>
            <person name="Henrissat B."/>
            <person name="Kuo A."/>
            <person name="Salamov A."/>
            <person name="Lipzen A."/>
            <person name="Labutti K."/>
            <person name="Barry K."/>
            <person name="Miao Y."/>
            <person name="Rahimi M.J."/>
            <person name="Shen Q."/>
            <person name="Grigoriev I.V."/>
            <person name="Kubicek C.P."/>
            <person name="Druzhinina I.S."/>
        </authorList>
    </citation>
    <scope>NUCLEOTIDE SEQUENCE [LARGE SCALE GENOMIC DNA]</scope>
    <source>
        <strain evidence="2 3">ATCC 18648</strain>
    </source>
</reference>
<evidence type="ECO:0000256" key="1">
    <source>
        <dbReference type="SAM" id="MobiDB-lite"/>
    </source>
</evidence>
<sequence>MSRLPVPLCSVVCGSAVMYRYLDLVSESSLFYINLTTTPDLGYVYLVDLLQPRPTPRATRSDGEQPLQSRQHQPLRHDVAALTA</sequence>
<organism evidence="2 3">
    <name type="scientific">Trichoderma longibrachiatum ATCC 18648</name>
    <dbReference type="NCBI Taxonomy" id="983965"/>
    <lineage>
        <taxon>Eukaryota</taxon>
        <taxon>Fungi</taxon>
        <taxon>Dikarya</taxon>
        <taxon>Ascomycota</taxon>
        <taxon>Pezizomycotina</taxon>
        <taxon>Sordariomycetes</taxon>
        <taxon>Hypocreomycetidae</taxon>
        <taxon>Hypocreales</taxon>
        <taxon>Hypocreaceae</taxon>
        <taxon>Trichoderma</taxon>
    </lineage>
</organism>
<dbReference type="AlphaFoldDB" id="A0A2T4CJ02"/>
<accession>A0A2T4CJ02</accession>
<feature type="region of interest" description="Disordered" evidence="1">
    <location>
        <begin position="55"/>
        <end position="84"/>
    </location>
</feature>